<protein>
    <recommendedName>
        <fullName evidence="1">DNA helicase Pif1-like 2B domain-containing protein</fullName>
    </recommendedName>
</protein>
<dbReference type="SUPFAM" id="SSF52540">
    <property type="entry name" value="P-loop containing nucleoside triphosphate hydrolases"/>
    <property type="match status" value="1"/>
</dbReference>
<dbReference type="Pfam" id="PF21530">
    <property type="entry name" value="Pif1_2B_dom"/>
    <property type="match status" value="1"/>
</dbReference>
<dbReference type="OrthoDB" id="432234at2759"/>
<dbReference type="CDD" id="cd18809">
    <property type="entry name" value="SF1_C_RecD"/>
    <property type="match status" value="1"/>
</dbReference>
<dbReference type="InterPro" id="IPR051055">
    <property type="entry name" value="PIF1_helicase"/>
</dbReference>
<sequence length="383" mass="43273">MKEARGNRKAFGGVQMVVTGDFCQLPPVLPFEHCVTCGLETEENKWKGQHVCPKHGVFKDIDKWAFRSDAWQESGFTHVNLTTIHRQSHKAFIAILHKMRRGIVLNPGNHNLIVYHPSDTRDAIELYTRKERVKQRNDEMFDKLPTEPQEYQCLDSHDWKPDHFEWETMGHIMKGGALSGIHDDRYDAKVALKEGMLVVLLHNLDLPAGLVNGSQGTIQRFEKRAPHRMPVASKNSGGYGSQNGQLLLQGEYAVYRQDKIREFAKQENFPGWPVVKFMNGLERTIYADCTVTELSVGEPKIVISRTQIPLTAGWAITTHKSQGMTLDRVIVDLSGAFELGQAYVALSRARSLEGLKVISFPVSAQGCNAQVKKFMVEMFGPNW</sequence>
<dbReference type="InterPro" id="IPR049163">
    <property type="entry name" value="Pif1-like_2B_dom"/>
</dbReference>
<evidence type="ECO:0000313" key="2">
    <source>
        <dbReference type="EMBL" id="CAI6335923.1"/>
    </source>
</evidence>
<dbReference type="PANTHER" id="PTHR47642">
    <property type="entry name" value="ATP-DEPENDENT DNA HELICASE"/>
    <property type="match status" value="1"/>
</dbReference>
<gene>
    <name evidence="2" type="ORF">PDIGIT_LOCUS9011</name>
</gene>
<dbReference type="Gene3D" id="3.40.50.300">
    <property type="entry name" value="P-loop containing nucleotide triphosphate hydrolases"/>
    <property type="match status" value="1"/>
</dbReference>
<organism evidence="2 3">
    <name type="scientific">Periconia digitata</name>
    <dbReference type="NCBI Taxonomy" id="1303443"/>
    <lineage>
        <taxon>Eukaryota</taxon>
        <taxon>Fungi</taxon>
        <taxon>Dikarya</taxon>
        <taxon>Ascomycota</taxon>
        <taxon>Pezizomycotina</taxon>
        <taxon>Dothideomycetes</taxon>
        <taxon>Pleosporomycetidae</taxon>
        <taxon>Pleosporales</taxon>
        <taxon>Massarineae</taxon>
        <taxon>Periconiaceae</taxon>
        <taxon>Periconia</taxon>
    </lineage>
</organism>
<accession>A0A9W4UKJ1</accession>
<dbReference type="AlphaFoldDB" id="A0A9W4UKJ1"/>
<name>A0A9W4UKJ1_9PLEO</name>
<reference evidence="2" key="1">
    <citation type="submission" date="2023-01" db="EMBL/GenBank/DDBJ databases">
        <authorList>
            <person name="Van Ghelder C."/>
            <person name="Rancurel C."/>
        </authorList>
    </citation>
    <scope>NUCLEOTIDE SEQUENCE</scope>
    <source>
        <strain evidence="2">CNCM I-4278</strain>
    </source>
</reference>
<proteinExistence type="predicted"/>
<dbReference type="Proteomes" id="UP001152607">
    <property type="component" value="Unassembled WGS sequence"/>
</dbReference>
<keyword evidence="3" id="KW-1185">Reference proteome</keyword>
<comment type="caution">
    <text evidence="2">The sequence shown here is derived from an EMBL/GenBank/DDBJ whole genome shotgun (WGS) entry which is preliminary data.</text>
</comment>
<evidence type="ECO:0000313" key="3">
    <source>
        <dbReference type="Proteomes" id="UP001152607"/>
    </source>
</evidence>
<dbReference type="EMBL" id="CAOQHR010000006">
    <property type="protein sequence ID" value="CAI6335923.1"/>
    <property type="molecule type" value="Genomic_DNA"/>
</dbReference>
<evidence type="ECO:0000259" key="1">
    <source>
        <dbReference type="Pfam" id="PF21530"/>
    </source>
</evidence>
<feature type="domain" description="DNA helicase Pif1-like 2B" evidence="1">
    <location>
        <begin position="191"/>
        <end position="221"/>
    </location>
</feature>
<dbReference type="InterPro" id="IPR027417">
    <property type="entry name" value="P-loop_NTPase"/>
</dbReference>